<dbReference type="EMBL" id="SCKX01000001">
    <property type="protein sequence ID" value="RWZ78614.1"/>
    <property type="molecule type" value="Genomic_DNA"/>
</dbReference>
<keyword evidence="5" id="KW-1185">Reference proteome</keyword>
<feature type="coiled-coil region" evidence="1">
    <location>
        <begin position="66"/>
        <end position="93"/>
    </location>
</feature>
<keyword evidence="1" id="KW-0175">Coiled coil</keyword>
<evidence type="ECO:0000313" key="4">
    <source>
        <dbReference type="EMBL" id="RWZ78614.1"/>
    </source>
</evidence>
<protein>
    <recommendedName>
        <fullName evidence="6">Cell division protein FtsL</fullName>
    </recommendedName>
</protein>
<comment type="caution">
    <text evidence="4">The sequence shown here is derived from an EMBL/GenBank/DDBJ whole genome shotgun (WGS) entry which is preliminary data.</text>
</comment>
<dbReference type="AlphaFoldDB" id="A0A4Q0AHM1"/>
<evidence type="ECO:0000256" key="1">
    <source>
        <dbReference type="SAM" id="Coils"/>
    </source>
</evidence>
<accession>A0A4Q0AHM1</accession>
<gene>
    <name evidence="4" type="ORF">EOT05_02585</name>
</gene>
<organism evidence="4 5">
    <name type="scientific">Candidatus Microsaccharimonas sossegonensis</name>
    <dbReference type="NCBI Taxonomy" id="2506948"/>
    <lineage>
        <taxon>Bacteria</taxon>
        <taxon>Candidatus Saccharimonadota</taxon>
        <taxon>Candidatus Saccharimonadia</taxon>
        <taxon>Candidatus Saccharimonadales</taxon>
        <taxon>Candidatus Saccharimonadaceae</taxon>
        <taxon>Candidatus Microsaccharimonas</taxon>
    </lineage>
</organism>
<feature type="transmembrane region" description="Helical" evidence="3">
    <location>
        <begin position="35"/>
        <end position="53"/>
    </location>
</feature>
<keyword evidence="3" id="KW-0812">Transmembrane</keyword>
<evidence type="ECO:0000313" key="5">
    <source>
        <dbReference type="Proteomes" id="UP000289257"/>
    </source>
</evidence>
<reference evidence="4" key="1">
    <citation type="submission" date="2019-01" db="EMBL/GenBank/DDBJ databases">
        <title>Genomic signatures and co-occurrence patterns of the ultra-small Saccharimodia (Patescibacteria phylum) suggest a symbiotic lifestyle.</title>
        <authorList>
            <person name="Lemos L."/>
            <person name="Medeiros J."/>
            <person name="Andreote F."/>
            <person name="Fernandes G."/>
            <person name="Varani A."/>
            <person name="Oliveira G."/>
            <person name="Pylro V."/>
        </authorList>
    </citation>
    <scope>NUCLEOTIDE SEQUENCE [LARGE SCALE GENOMIC DNA]</scope>
    <source>
        <strain evidence="4">AMD02</strain>
    </source>
</reference>
<keyword evidence="3" id="KW-1133">Transmembrane helix</keyword>
<evidence type="ECO:0000256" key="3">
    <source>
        <dbReference type="SAM" id="Phobius"/>
    </source>
</evidence>
<sequence length="116" mass="13076">MSQTHNNYYTSRRQQNWSRNQNTTRFMSSVKLGPVTHTVLVALMITVLGLIYLTQATRTTGYDYESQKINSQIATLNSEKSDLQIENARLTALSTVKNSPVARAMTTPASTEYVQQ</sequence>
<proteinExistence type="predicted"/>
<keyword evidence="3" id="KW-0472">Membrane</keyword>
<name>A0A4Q0AHM1_9BACT</name>
<feature type="region of interest" description="Disordered" evidence="2">
    <location>
        <begin position="1"/>
        <end position="20"/>
    </location>
</feature>
<dbReference type="Proteomes" id="UP000289257">
    <property type="component" value="Unassembled WGS sequence"/>
</dbReference>
<evidence type="ECO:0000256" key="2">
    <source>
        <dbReference type="SAM" id="MobiDB-lite"/>
    </source>
</evidence>
<evidence type="ECO:0008006" key="6">
    <source>
        <dbReference type="Google" id="ProtNLM"/>
    </source>
</evidence>